<keyword evidence="4 10" id="KW-0812">Transmembrane</keyword>
<evidence type="ECO:0000256" key="4">
    <source>
        <dbReference type="ARBA" id="ARBA00022692"/>
    </source>
</evidence>
<evidence type="ECO:0000256" key="6">
    <source>
        <dbReference type="ARBA" id="ARBA00022989"/>
    </source>
</evidence>
<dbReference type="PROSITE" id="PS51846">
    <property type="entry name" value="CNNM"/>
    <property type="match status" value="1"/>
</dbReference>
<sequence length="437" mass="47804">MTATMIWLVILAAALVAVAGLFASAETALARISRVRVEELVRDDGRLARMLAEVVADPPRYLNLVLLLRVSCELAATVIVAAVCTTWLGENWRAYATAAAVMIVVSYIAVGVSPRTIGRQHVDRMALVGAAVIHPLARVLGPLPKLLILLGNALTPGKGFREGPFTSEAELRDLVDLAEQRRLIQPDEREMIHSVFELGDTLVREVMVPRTDMVFIERDKTLRQALSLALRSGFSRIPVVGENEDDVVGIAYLKDIVRRSHEYRDGESVERVESIMRPATYIPDSKAIDELLREMQARQTHCAVVIDEYGGTAGLVTIEDILEEIVGEITDEYDQEAPPVEQLAEGRARITARFPVEDLADLFDVEIDVDEVETVGGLLAHALGRVPIAGSQATVAGLRLTAENLAGRRNKIGTVLVERAASDKQEQPAEDRENADA</sequence>
<evidence type="ECO:0000256" key="1">
    <source>
        <dbReference type="ARBA" id="ARBA00004651"/>
    </source>
</evidence>
<dbReference type="InterPro" id="IPR046342">
    <property type="entry name" value="CBS_dom_sf"/>
</dbReference>
<keyword evidence="7 9" id="KW-0129">CBS domain</keyword>
<dbReference type="Pfam" id="PF01595">
    <property type="entry name" value="CNNM"/>
    <property type="match status" value="1"/>
</dbReference>
<feature type="domain" description="CNNM transmembrane" evidence="14">
    <location>
        <begin position="1"/>
        <end position="188"/>
    </location>
</feature>
<keyword evidence="16" id="KW-1185">Reference proteome</keyword>
<dbReference type="InterPro" id="IPR005170">
    <property type="entry name" value="Transptr-assoc_dom"/>
</dbReference>
<dbReference type="InterPro" id="IPR002550">
    <property type="entry name" value="CNNM"/>
</dbReference>
<evidence type="ECO:0000259" key="14">
    <source>
        <dbReference type="PROSITE" id="PS51846"/>
    </source>
</evidence>
<reference evidence="15 16" key="1">
    <citation type="submission" date="2019-06" db="EMBL/GenBank/DDBJ databases">
        <title>Sequencing the genomes of 1000 actinobacteria strains.</title>
        <authorList>
            <person name="Klenk H.-P."/>
        </authorList>
    </citation>
    <scope>NUCLEOTIDE SEQUENCE [LARGE SCALE GENOMIC DNA]</scope>
    <source>
        <strain evidence="15 16">DSM 102200</strain>
    </source>
</reference>
<dbReference type="PANTHER" id="PTHR22777:SF32">
    <property type="entry name" value="UPF0053 INNER MEMBRANE PROTEIN YFJD"/>
    <property type="match status" value="1"/>
</dbReference>
<dbReference type="CDD" id="cd04590">
    <property type="entry name" value="CBS_pair_CorC_HlyC_assoc"/>
    <property type="match status" value="1"/>
</dbReference>
<keyword evidence="6 10" id="KW-1133">Transmembrane helix</keyword>
<evidence type="ECO:0000256" key="3">
    <source>
        <dbReference type="ARBA" id="ARBA00022475"/>
    </source>
</evidence>
<evidence type="ECO:0000256" key="12">
    <source>
        <dbReference type="SAM" id="Phobius"/>
    </source>
</evidence>
<dbReference type="SMART" id="SM01091">
    <property type="entry name" value="CorC_HlyC"/>
    <property type="match status" value="1"/>
</dbReference>
<evidence type="ECO:0000256" key="9">
    <source>
        <dbReference type="PROSITE-ProRule" id="PRU00703"/>
    </source>
</evidence>
<evidence type="ECO:0000313" key="16">
    <source>
        <dbReference type="Proteomes" id="UP000316096"/>
    </source>
</evidence>
<gene>
    <name evidence="15" type="ORF">FB559_0449</name>
</gene>
<comment type="subcellular location">
    <subcellularLocation>
        <location evidence="1">Cell membrane</location>
        <topology evidence="1">Multi-pass membrane protein</topology>
    </subcellularLocation>
</comment>
<feature type="domain" description="CBS" evidence="13">
    <location>
        <begin position="207"/>
        <end position="268"/>
    </location>
</feature>
<dbReference type="PANTHER" id="PTHR22777">
    <property type="entry name" value="HEMOLYSIN-RELATED"/>
    <property type="match status" value="1"/>
</dbReference>
<comment type="similarity">
    <text evidence="2">Belongs to the UPF0053 family.</text>
</comment>
<evidence type="ECO:0000256" key="10">
    <source>
        <dbReference type="PROSITE-ProRule" id="PRU01193"/>
    </source>
</evidence>
<evidence type="ECO:0000256" key="2">
    <source>
        <dbReference type="ARBA" id="ARBA00006337"/>
    </source>
</evidence>
<dbReference type="Gene3D" id="3.30.465.10">
    <property type="match status" value="1"/>
</dbReference>
<dbReference type="Gene3D" id="3.10.580.10">
    <property type="entry name" value="CBS-domain"/>
    <property type="match status" value="1"/>
</dbReference>
<feature type="transmembrane region" description="Helical" evidence="12">
    <location>
        <begin position="95"/>
        <end position="112"/>
    </location>
</feature>
<dbReference type="Pfam" id="PF00571">
    <property type="entry name" value="CBS"/>
    <property type="match status" value="2"/>
</dbReference>
<organism evidence="15 16">
    <name type="scientific">Actinoallomurus bryophytorum</name>
    <dbReference type="NCBI Taxonomy" id="1490222"/>
    <lineage>
        <taxon>Bacteria</taxon>
        <taxon>Bacillati</taxon>
        <taxon>Actinomycetota</taxon>
        <taxon>Actinomycetes</taxon>
        <taxon>Streptosporangiales</taxon>
        <taxon>Thermomonosporaceae</taxon>
        <taxon>Actinoallomurus</taxon>
    </lineage>
</organism>
<evidence type="ECO:0000313" key="15">
    <source>
        <dbReference type="EMBL" id="TQL94959.1"/>
    </source>
</evidence>
<dbReference type="AlphaFoldDB" id="A0A543CCY4"/>
<accession>A0A543CCY4</accession>
<dbReference type="InterPro" id="IPR044751">
    <property type="entry name" value="Ion_transp-like_CBS"/>
</dbReference>
<proteinExistence type="inferred from homology"/>
<dbReference type="InterPro" id="IPR016169">
    <property type="entry name" value="FAD-bd_PCMH_sub2"/>
</dbReference>
<dbReference type="Pfam" id="PF03471">
    <property type="entry name" value="CorC_HlyC"/>
    <property type="match status" value="1"/>
</dbReference>
<feature type="transmembrane region" description="Helical" evidence="12">
    <location>
        <begin position="66"/>
        <end position="88"/>
    </location>
</feature>
<evidence type="ECO:0000256" key="8">
    <source>
        <dbReference type="ARBA" id="ARBA00023136"/>
    </source>
</evidence>
<dbReference type="FunFam" id="3.10.580.10:FF:000002">
    <property type="entry name" value="Magnesium/cobalt efflux protein CorC"/>
    <property type="match status" value="1"/>
</dbReference>
<dbReference type="Proteomes" id="UP000316096">
    <property type="component" value="Unassembled WGS sequence"/>
</dbReference>
<dbReference type="SUPFAM" id="SSF54631">
    <property type="entry name" value="CBS-domain pair"/>
    <property type="match status" value="1"/>
</dbReference>
<dbReference type="EMBL" id="VFOZ01000001">
    <property type="protein sequence ID" value="TQL94959.1"/>
    <property type="molecule type" value="Genomic_DNA"/>
</dbReference>
<protein>
    <submittedName>
        <fullName evidence="15">CBS domain containing-hemolysin-like protein</fullName>
    </submittedName>
</protein>
<evidence type="ECO:0000256" key="7">
    <source>
        <dbReference type="ARBA" id="ARBA00023122"/>
    </source>
</evidence>
<keyword evidence="5" id="KW-0677">Repeat</keyword>
<dbReference type="InterPro" id="IPR036318">
    <property type="entry name" value="FAD-bd_PCMH-like_sf"/>
</dbReference>
<dbReference type="GO" id="GO:0050660">
    <property type="term" value="F:flavin adenine dinucleotide binding"/>
    <property type="evidence" value="ECO:0007669"/>
    <property type="project" value="InterPro"/>
</dbReference>
<name>A0A543CCY4_9ACTN</name>
<evidence type="ECO:0000256" key="5">
    <source>
        <dbReference type="ARBA" id="ARBA00022737"/>
    </source>
</evidence>
<feature type="compositionally biased region" description="Basic and acidic residues" evidence="11">
    <location>
        <begin position="420"/>
        <end position="437"/>
    </location>
</feature>
<comment type="caution">
    <text evidence="15">The sequence shown here is derived from an EMBL/GenBank/DDBJ whole genome shotgun (WGS) entry which is preliminary data.</text>
</comment>
<dbReference type="SUPFAM" id="SSF56176">
    <property type="entry name" value="FAD-binding/transporter-associated domain-like"/>
    <property type="match status" value="1"/>
</dbReference>
<dbReference type="InterPro" id="IPR000644">
    <property type="entry name" value="CBS_dom"/>
</dbReference>
<feature type="domain" description="CBS" evidence="13">
    <location>
        <begin position="275"/>
        <end position="332"/>
    </location>
</feature>
<keyword evidence="8 10" id="KW-0472">Membrane</keyword>
<dbReference type="SMART" id="SM00116">
    <property type="entry name" value="CBS"/>
    <property type="match status" value="2"/>
</dbReference>
<evidence type="ECO:0000259" key="13">
    <source>
        <dbReference type="PROSITE" id="PS51371"/>
    </source>
</evidence>
<dbReference type="GO" id="GO:0005886">
    <property type="term" value="C:plasma membrane"/>
    <property type="evidence" value="ECO:0007669"/>
    <property type="project" value="UniProtKB-SubCell"/>
</dbReference>
<dbReference type="PROSITE" id="PS51371">
    <property type="entry name" value="CBS"/>
    <property type="match status" value="2"/>
</dbReference>
<feature type="region of interest" description="Disordered" evidence="11">
    <location>
        <begin position="418"/>
        <end position="437"/>
    </location>
</feature>
<keyword evidence="3" id="KW-1003">Cell membrane</keyword>
<evidence type="ECO:0000256" key="11">
    <source>
        <dbReference type="SAM" id="MobiDB-lite"/>
    </source>
</evidence>